<name>A0A973ZY55_9BRAD</name>
<dbReference type="Pfam" id="PF00378">
    <property type="entry name" value="ECH_1"/>
    <property type="match status" value="1"/>
</dbReference>
<evidence type="ECO:0008006" key="2">
    <source>
        <dbReference type="Google" id="ProtNLM"/>
    </source>
</evidence>
<comment type="caution">
    <text evidence="1">The sequence shown here is derived from an EMBL/GenBank/DDBJ whole genome shotgun (WGS) entry which is preliminary data.</text>
</comment>
<reference evidence="1" key="1">
    <citation type="submission" date="2020-06" db="EMBL/GenBank/DDBJ databases">
        <title>Whole Genome Sequence of Bradyrhizobium sp. Strain 1S1.</title>
        <authorList>
            <person name="Bromfield E.S.P."/>
            <person name="Cloutier S."/>
        </authorList>
    </citation>
    <scope>NUCLEOTIDE SEQUENCE [LARGE SCALE GENOMIC DNA]</scope>
    <source>
        <strain evidence="1">1S1</strain>
    </source>
</reference>
<gene>
    <name evidence="1" type="ORF">HAP48_006925</name>
</gene>
<sequence>MGLLETRIGIFPGGGTQRLPRIIGEAKALEMILRGLTVTGPRATKSGLCMRSLMTRTRAPWRSGPNYRAEALFGTVRSRNACASLMSKPKINTASTSLVTSRAIGGRRCGCASCCDPR</sequence>
<dbReference type="InterPro" id="IPR001753">
    <property type="entry name" value="Enoyl-CoA_hydra/iso"/>
</dbReference>
<protein>
    <recommendedName>
        <fullName evidence="2">Enoyl-CoA hydratase</fullName>
    </recommendedName>
</protein>
<organism evidence="1">
    <name type="scientific">Bradyrhizobium septentrionale</name>
    <dbReference type="NCBI Taxonomy" id="1404411"/>
    <lineage>
        <taxon>Bacteria</taxon>
        <taxon>Pseudomonadati</taxon>
        <taxon>Pseudomonadota</taxon>
        <taxon>Alphaproteobacteria</taxon>
        <taxon>Hyphomicrobiales</taxon>
        <taxon>Nitrobacteraceae</taxon>
        <taxon>Bradyrhizobium</taxon>
    </lineage>
</organism>
<dbReference type="SUPFAM" id="SSF52096">
    <property type="entry name" value="ClpP/crotonase"/>
    <property type="match status" value="1"/>
</dbReference>
<proteinExistence type="predicted"/>
<dbReference type="GO" id="GO:0003824">
    <property type="term" value="F:catalytic activity"/>
    <property type="evidence" value="ECO:0007669"/>
    <property type="project" value="UniProtKB-ARBA"/>
</dbReference>
<dbReference type="EMBL" id="JAAOLE020000001">
    <property type="protein sequence ID" value="NVI42836.1"/>
    <property type="molecule type" value="Genomic_DNA"/>
</dbReference>
<dbReference type="Gene3D" id="3.90.226.10">
    <property type="entry name" value="2-enoyl-CoA Hydratase, Chain A, domain 1"/>
    <property type="match status" value="1"/>
</dbReference>
<evidence type="ECO:0000313" key="1">
    <source>
        <dbReference type="EMBL" id="NVI42836.1"/>
    </source>
</evidence>
<dbReference type="InterPro" id="IPR029045">
    <property type="entry name" value="ClpP/crotonase-like_dom_sf"/>
</dbReference>
<accession>A0A973ZY55</accession>
<dbReference type="AlphaFoldDB" id="A0A973ZY55"/>